<name>A0A656JR10_PSESF</name>
<comment type="caution">
    <text evidence="1">The sequence shown here is derived from an EMBL/GenBank/DDBJ whole genome shotgun (WGS) entry which is preliminary data.</text>
</comment>
<organism evidence="1 2">
    <name type="scientific">Pseudomonas syringae pv. actinidiae ICMP 19096</name>
    <dbReference type="NCBI Taxonomy" id="1194405"/>
    <lineage>
        <taxon>Bacteria</taxon>
        <taxon>Pseudomonadati</taxon>
        <taxon>Pseudomonadota</taxon>
        <taxon>Gammaproteobacteria</taxon>
        <taxon>Pseudomonadales</taxon>
        <taxon>Pseudomonadaceae</taxon>
        <taxon>Pseudomonas</taxon>
        <taxon>Pseudomonas syringae</taxon>
    </lineage>
</organism>
<sequence length="29" mass="3652">MSRPFLSASYVEETRFGLWFLRSHTWQYR</sequence>
<dbReference type="AlphaFoldDB" id="A0A656JR10"/>
<evidence type="ECO:0000313" key="2">
    <source>
        <dbReference type="Proteomes" id="UP000018849"/>
    </source>
</evidence>
<accession>A0A656JR10</accession>
<dbReference type="Proteomes" id="UP000018849">
    <property type="component" value="Unassembled WGS sequence"/>
</dbReference>
<proteinExistence type="predicted"/>
<gene>
    <name evidence="1" type="ORF">A245_32148</name>
</gene>
<protein>
    <submittedName>
        <fullName evidence="1">Uncharacterized protein</fullName>
    </submittedName>
</protein>
<feature type="non-terminal residue" evidence="1">
    <location>
        <position position="29"/>
    </location>
</feature>
<dbReference type="EMBL" id="AOKF01002741">
    <property type="protein sequence ID" value="EPN45481.1"/>
    <property type="molecule type" value="Genomic_DNA"/>
</dbReference>
<evidence type="ECO:0000313" key="1">
    <source>
        <dbReference type="EMBL" id="EPN45481.1"/>
    </source>
</evidence>
<reference evidence="1 2" key="1">
    <citation type="journal article" date="2013" name="PLoS Pathog.">
        <title>Genomic analysis of the Kiwifruit pathogen Pseudomonas syringae pv. actinidiae provides insight into the origins of an emergent plant disease.</title>
        <authorList>
            <person name="McCann H.C."/>
            <person name="Rikkerink E.H."/>
            <person name="Bertels F."/>
            <person name="Fiers M."/>
            <person name="Lu A."/>
            <person name="Rees-George J."/>
            <person name="Andersen M.T."/>
            <person name="Gleave A.P."/>
            <person name="Haubold B."/>
            <person name="Wohlers M.W."/>
            <person name="Guttman D.S."/>
            <person name="Wang P.W."/>
            <person name="Straub C."/>
            <person name="Vanneste J.L."/>
            <person name="Rainey P.B."/>
            <person name="Templeton M.D."/>
        </authorList>
    </citation>
    <scope>NUCLEOTIDE SEQUENCE [LARGE SCALE GENOMIC DNA]</scope>
    <source>
        <strain evidence="1 2">ICMP 19096</strain>
    </source>
</reference>